<dbReference type="EMBL" id="UINC01001150">
    <property type="protein sequence ID" value="SUZ72456.1"/>
    <property type="molecule type" value="Genomic_DNA"/>
</dbReference>
<protein>
    <recommendedName>
        <fullName evidence="2">Glycine/betaine/sarcosine/D-proline family reductase selenoprotein B</fullName>
    </recommendedName>
</protein>
<gene>
    <name evidence="1" type="ORF">METZ01_LOCUS25310</name>
</gene>
<reference evidence="1" key="1">
    <citation type="submission" date="2018-05" db="EMBL/GenBank/DDBJ databases">
        <authorList>
            <person name="Lanie J.A."/>
            <person name="Ng W.-L."/>
            <person name="Kazmierczak K.M."/>
            <person name="Andrzejewski T.M."/>
            <person name="Davidsen T.M."/>
            <person name="Wayne K.J."/>
            <person name="Tettelin H."/>
            <person name="Glass J.I."/>
            <person name="Rusch D."/>
            <person name="Podicherti R."/>
            <person name="Tsui H.-C.T."/>
            <person name="Winkler M.E."/>
        </authorList>
    </citation>
    <scope>NUCLEOTIDE SEQUENCE</scope>
</reference>
<proteinExistence type="predicted"/>
<dbReference type="AlphaFoldDB" id="A0A381PZI1"/>
<sequence length="169" mass="19175">VADDRRTHRSHVSYIDKSRGYYGAQGYPQAYQWAYHHEVPFAALEKPLADCRIGLVTTSFFERKVDKSAVAGAGAKEPYAALCDDALGGLYNKDLFWDKDNTHTDDLDTYLPINRLREFAAEGRIGSLSDRFYGVPTDYSHRRTSRRDAPQILEFVQEDELDAVVLVPL</sequence>
<name>A0A381PZI1_9ZZZZ</name>
<evidence type="ECO:0000313" key="1">
    <source>
        <dbReference type="EMBL" id="SUZ72456.1"/>
    </source>
</evidence>
<dbReference type="GO" id="GO:0050485">
    <property type="term" value="F:oxidoreductase activity, acting on X-H and Y-H to form an X-Y bond, with a disulfide as acceptor"/>
    <property type="evidence" value="ECO:0007669"/>
    <property type="project" value="InterPro"/>
</dbReference>
<feature type="non-terminal residue" evidence="1">
    <location>
        <position position="1"/>
    </location>
</feature>
<accession>A0A381PZI1</accession>
<organism evidence="1">
    <name type="scientific">marine metagenome</name>
    <dbReference type="NCBI Taxonomy" id="408172"/>
    <lineage>
        <taxon>unclassified sequences</taxon>
        <taxon>metagenomes</taxon>
        <taxon>ecological metagenomes</taxon>
    </lineage>
</organism>
<evidence type="ECO:0008006" key="2">
    <source>
        <dbReference type="Google" id="ProtNLM"/>
    </source>
</evidence>